<dbReference type="OrthoDB" id="9806785at2"/>
<dbReference type="Proteomes" id="UP000231926">
    <property type="component" value="Unassembled WGS sequence"/>
</dbReference>
<reference evidence="6 7" key="1">
    <citation type="submission" date="2017-07" db="EMBL/GenBank/DDBJ databases">
        <title>Leptospira spp. isolated from tropical soils.</title>
        <authorList>
            <person name="Thibeaux R."/>
            <person name="Iraola G."/>
            <person name="Ferres I."/>
            <person name="Bierque E."/>
            <person name="Girault D."/>
            <person name="Soupe-Gilbert M.-E."/>
            <person name="Picardeau M."/>
            <person name="Goarant C."/>
        </authorList>
    </citation>
    <scope>NUCLEOTIDE SEQUENCE [LARGE SCALE GENOMIC DNA]</scope>
    <source>
        <strain evidence="6 7">FH4-C-A2</strain>
    </source>
</reference>
<feature type="transmembrane region" description="Helical" evidence="5">
    <location>
        <begin position="198"/>
        <end position="224"/>
    </location>
</feature>
<dbReference type="InterPro" id="IPR038770">
    <property type="entry name" value="Na+/solute_symporter_sf"/>
</dbReference>
<dbReference type="RefSeq" id="WP_100711736.1">
    <property type="nucleotide sequence ID" value="NZ_NPDR01000013.1"/>
</dbReference>
<feature type="transmembrane region" description="Helical" evidence="5">
    <location>
        <begin position="231"/>
        <end position="254"/>
    </location>
</feature>
<feature type="transmembrane region" description="Helical" evidence="5">
    <location>
        <begin position="172"/>
        <end position="192"/>
    </location>
</feature>
<comment type="subcellular location">
    <subcellularLocation>
        <location evidence="1">Membrane</location>
        <topology evidence="1">Multi-pass membrane protein</topology>
    </subcellularLocation>
</comment>
<evidence type="ECO:0000313" key="6">
    <source>
        <dbReference type="EMBL" id="PJZ47626.1"/>
    </source>
</evidence>
<evidence type="ECO:0000313" key="7">
    <source>
        <dbReference type="Proteomes" id="UP000231926"/>
    </source>
</evidence>
<dbReference type="PANTHER" id="PTHR10361">
    <property type="entry name" value="SODIUM-BILE ACID COTRANSPORTER"/>
    <property type="match status" value="1"/>
</dbReference>
<dbReference type="Pfam" id="PF01758">
    <property type="entry name" value="SBF"/>
    <property type="match status" value="1"/>
</dbReference>
<evidence type="ECO:0000256" key="3">
    <source>
        <dbReference type="ARBA" id="ARBA00022989"/>
    </source>
</evidence>
<protein>
    <submittedName>
        <fullName evidence="6">Bile acid:sodium symporter</fullName>
    </submittedName>
</protein>
<organism evidence="6 7">
    <name type="scientific">Leptospira saintgironsiae</name>
    <dbReference type="NCBI Taxonomy" id="2023183"/>
    <lineage>
        <taxon>Bacteria</taxon>
        <taxon>Pseudomonadati</taxon>
        <taxon>Spirochaetota</taxon>
        <taxon>Spirochaetia</taxon>
        <taxon>Leptospirales</taxon>
        <taxon>Leptospiraceae</taxon>
        <taxon>Leptospira</taxon>
    </lineage>
</organism>
<dbReference type="AlphaFoldDB" id="A0A2M9Y851"/>
<dbReference type="InterPro" id="IPR002657">
    <property type="entry name" value="BilAc:Na_symport/Acr3"/>
</dbReference>
<keyword evidence="7" id="KW-1185">Reference proteome</keyword>
<dbReference type="EMBL" id="NPDR01000013">
    <property type="protein sequence ID" value="PJZ47626.1"/>
    <property type="molecule type" value="Genomic_DNA"/>
</dbReference>
<evidence type="ECO:0000256" key="4">
    <source>
        <dbReference type="ARBA" id="ARBA00023136"/>
    </source>
</evidence>
<evidence type="ECO:0000256" key="5">
    <source>
        <dbReference type="SAM" id="Phobius"/>
    </source>
</evidence>
<proteinExistence type="predicted"/>
<keyword evidence="2 5" id="KW-0812">Transmembrane</keyword>
<feature type="transmembrane region" description="Helical" evidence="5">
    <location>
        <begin position="6"/>
        <end position="28"/>
    </location>
</feature>
<feature type="transmembrane region" description="Helical" evidence="5">
    <location>
        <begin position="96"/>
        <end position="120"/>
    </location>
</feature>
<accession>A0A2M9Y851</accession>
<dbReference type="Gene3D" id="1.20.1530.20">
    <property type="match status" value="1"/>
</dbReference>
<gene>
    <name evidence="6" type="ORF">CH362_18165</name>
</gene>
<feature type="transmembrane region" description="Helical" evidence="5">
    <location>
        <begin position="69"/>
        <end position="89"/>
    </location>
</feature>
<keyword evidence="3 5" id="KW-1133">Transmembrane helix</keyword>
<evidence type="ECO:0000256" key="2">
    <source>
        <dbReference type="ARBA" id="ARBA00022692"/>
    </source>
</evidence>
<feature type="transmembrane region" description="Helical" evidence="5">
    <location>
        <begin position="40"/>
        <end position="63"/>
    </location>
</feature>
<evidence type="ECO:0000256" key="1">
    <source>
        <dbReference type="ARBA" id="ARBA00004141"/>
    </source>
</evidence>
<sequence>MQSGFLLEIVLPVSLFIIMFGMGLSLTLKDFERVALFPKAVLVGLLAQLLLLPFLGFMVATMFHLEPLLAVGLMVLSCCPSGPTSNMYSYLFKGDVALSVTLTALISVIKPFTLPFLTYYSMVYFMGEGKTIDLPILKTILQLFVITVLPVGIGMAVKNYSPKFAESCEKPVKVFSMIILFAIIAGLVKQNWEKMWGFFAQSGAAALTMNCICISLGFLLGLLLRLSRTQAVTIAFELGIQNGTTALLVTGTILQVPTMTVVPITYSLLMFVTALVFGLFILKNRRSILDQPSLERAS</sequence>
<keyword evidence="4 5" id="KW-0472">Membrane</keyword>
<name>A0A2M9Y851_9LEPT</name>
<dbReference type="InterPro" id="IPR004710">
    <property type="entry name" value="Bilac:Na_transpt"/>
</dbReference>
<comment type="caution">
    <text evidence="6">The sequence shown here is derived from an EMBL/GenBank/DDBJ whole genome shotgun (WGS) entry which is preliminary data.</text>
</comment>
<feature type="transmembrane region" description="Helical" evidence="5">
    <location>
        <begin position="140"/>
        <end position="160"/>
    </location>
</feature>
<dbReference type="GO" id="GO:0016020">
    <property type="term" value="C:membrane"/>
    <property type="evidence" value="ECO:0007669"/>
    <property type="project" value="UniProtKB-SubCell"/>
</dbReference>
<dbReference type="PANTHER" id="PTHR10361:SF24">
    <property type="entry name" value="P3 PROTEIN"/>
    <property type="match status" value="1"/>
</dbReference>
<feature type="transmembrane region" description="Helical" evidence="5">
    <location>
        <begin position="260"/>
        <end position="282"/>
    </location>
</feature>